<reference evidence="1 2" key="1">
    <citation type="submission" date="2019-01" db="EMBL/GenBank/DDBJ databases">
        <authorList>
            <person name="Chen W.-M."/>
        </authorList>
    </citation>
    <scope>NUCLEOTIDE SEQUENCE [LARGE SCALE GENOMIC DNA]</scope>
    <source>
        <strain evidence="1 2">KYPY4</strain>
    </source>
</reference>
<dbReference type="Proteomes" id="UP000285575">
    <property type="component" value="Unassembled WGS sequence"/>
</dbReference>
<dbReference type="AlphaFoldDB" id="A0A437RI26"/>
<comment type="caution">
    <text evidence="1">The sequence shown here is derived from an EMBL/GenBank/DDBJ whole genome shotgun (WGS) entry which is preliminary data.</text>
</comment>
<name>A0A437RI26_9BURK</name>
<sequence>MPEARPNPRPAAAGDDSAAAALRLLGRRAHQLRATTRAAEHFSAQSSEADRNTGSWLMSCALTMSEELAAEVDALARQLKEQPSDVMFKQTVSLLRVRAHQVHAATRAADHFLDGDSAEDQDTGSWLVSTAANLGRQLAGEVDDATAAVRRPTVDKASIEPHDPVLARRVAQATAMPAARGAT</sequence>
<dbReference type="RefSeq" id="WP_128228792.1">
    <property type="nucleotide sequence ID" value="NZ_SACR01000003.1"/>
</dbReference>
<dbReference type="EMBL" id="SACR01000003">
    <property type="protein sequence ID" value="RVU46432.1"/>
    <property type="molecule type" value="Genomic_DNA"/>
</dbReference>
<protein>
    <submittedName>
        <fullName evidence="1">Uncharacterized protein</fullName>
    </submittedName>
</protein>
<evidence type="ECO:0000313" key="1">
    <source>
        <dbReference type="EMBL" id="RVU46432.1"/>
    </source>
</evidence>
<accession>A0A437RI26</accession>
<gene>
    <name evidence="1" type="ORF">EOE66_11415</name>
</gene>
<organism evidence="1 2">
    <name type="scientific">Rubrivivax rivuli</name>
    <dbReference type="NCBI Taxonomy" id="1862385"/>
    <lineage>
        <taxon>Bacteria</taxon>
        <taxon>Pseudomonadati</taxon>
        <taxon>Pseudomonadota</taxon>
        <taxon>Betaproteobacteria</taxon>
        <taxon>Burkholderiales</taxon>
        <taxon>Sphaerotilaceae</taxon>
        <taxon>Rubrivivax</taxon>
    </lineage>
</organism>
<evidence type="ECO:0000313" key="2">
    <source>
        <dbReference type="Proteomes" id="UP000285575"/>
    </source>
</evidence>
<keyword evidence="2" id="KW-1185">Reference proteome</keyword>
<proteinExistence type="predicted"/>
<dbReference type="OrthoDB" id="9180778at2"/>